<accession>A0AAJ0ABM7</accession>
<sequence>MYVRDHNTLRLVLLCVVCSLSIANLNIVKYVSVCLMIYQDQKSSVCNKMNPLAVVIKGFEGCMVDLGRISAMICINYSRGPLEHKLFRLCGNRETATVKIGL</sequence>
<dbReference type="AlphaFoldDB" id="A0AAJ0ABM7"/>
<reference evidence="2" key="1">
    <citation type="submission" date="2021-06" db="EMBL/GenBank/DDBJ databases">
        <title>Comparative genomics, transcriptomics and evolutionary studies reveal genomic signatures of adaptation to plant cell wall in hemibiotrophic fungi.</title>
        <authorList>
            <consortium name="DOE Joint Genome Institute"/>
            <person name="Baroncelli R."/>
            <person name="Diaz J.F."/>
            <person name="Benocci T."/>
            <person name="Peng M."/>
            <person name="Battaglia E."/>
            <person name="Haridas S."/>
            <person name="Andreopoulos W."/>
            <person name="Labutti K."/>
            <person name="Pangilinan J."/>
            <person name="Floch G.L."/>
            <person name="Makela M.R."/>
            <person name="Henrissat B."/>
            <person name="Grigoriev I.V."/>
            <person name="Crouch J.A."/>
            <person name="De Vries R.P."/>
            <person name="Sukno S.A."/>
            <person name="Thon M.R."/>
        </authorList>
    </citation>
    <scope>NUCLEOTIDE SEQUENCE</scope>
    <source>
        <strain evidence="2">CBS 193.32</strain>
    </source>
</reference>
<dbReference type="RefSeq" id="XP_060424307.1">
    <property type="nucleotide sequence ID" value="XM_060566895.1"/>
</dbReference>
<organism evidence="2 3">
    <name type="scientific">Colletotrichum godetiae</name>
    <dbReference type="NCBI Taxonomy" id="1209918"/>
    <lineage>
        <taxon>Eukaryota</taxon>
        <taxon>Fungi</taxon>
        <taxon>Dikarya</taxon>
        <taxon>Ascomycota</taxon>
        <taxon>Pezizomycotina</taxon>
        <taxon>Sordariomycetes</taxon>
        <taxon>Hypocreomycetidae</taxon>
        <taxon>Glomerellales</taxon>
        <taxon>Glomerellaceae</taxon>
        <taxon>Colletotrichum</taxon>
        <taxon>Colletotrichum acutatum species complex</taxon>
    </lineage>
</organism>
<feature type="transmembrane region" description="Helical" evidence="1">
    <location>
        <begin position="12"/>
        <end position="38"/>
    </location>
</feature>
<dbReference type="GeneID" id="85451421"/>
<keyword evidence="1" id="KW-1133">Transmembrane helix</keyword>
<proteinExistence type="predicted"/>
<keyword evidence="3" id="KW-1185">Reference proteome</keyword>
<dbReference type="EMBL" id="JAHMHR010000059">
    <property type="protein sequence ID" value="KAK1659543.1"/>
    <property type="molecule type" value="Genomic_DNA"/>
</dbReference>
<gene>
    <name evidence="2" type="ORF">BDP55DRAFT_337891</name>
</gene>
<evidence type="ECO:0000313" key="2">
    <source>
        <dbReference type="EMBL" id="KAK1659543.1"/>
    </source>
</evidence>
<keyword evidence="1" id="KW-0472">Membrane</keyword>
<evidence type="ECO:0000256" key="1">
    <source>
        <dbReference type="SAM" id="Phobius"/>
    </source>
</evidence>
<evidence type="ECO:0000313" key="3">
    <source>
        <dbReference type="Proteomes" id="UP001224890"/>
    </source>
</evidence>
<dbReference type="Proteomes" id="UP001224890">
    <property type="component" value="Unassembled WGS sequence"/>
</dbReference>
<keyword evidence="1" id="KW-0812">Transmembrane</keyword>
<name>A0AAJ0ABM7_9PEZI</name>
<protein>
    <submittedName>
        <fullName evidence="2">Uncharacterized protein</fullName>
    </submittedName>
</protein>
<comment type="caution">
    <text evidence="2">The sequence shown here is derived from an EMBL/GenBank/DDBJ whole genome shotgun (WGS) entry which is preliminary data.</text>
</comment>